<dbReference type="InterPro" id="IPR012001">
    <property type="entry name" value="Thiamin_PyroP_enz_TPP-bd_dom"/>
</dbReference>
<dbReference type="InterPro" id="IPR011766">
    <property type="entry name" value="TPP_enzyme_TPP-bd"/>
</dbReference>
<evidence type="ECO:0000256" key="10">
    <source>
        <dbReference type="ARBA" id="ARBA00023052"/>
    </source>
</evidence>
<reference evidence="17" key="1">
    <citation type="submission" date="2021-01" db="EMBL/GenBank/DDBJ databases">
        <authorList>
            <person name="Corre E."/>
            <person name="Pelletier E."/>
            <person name="Niang G."/>
            <person name="Scheremetjew M."/>
            <person name="Finn R."/>
            <person name="Kale V."/>
            <person name="Holt S."/>
            <person name="Cochrane G."/>
            <person name="Meng A."/>
            <person name="Brown T."/>
            <person name="Cohen L."/>
        </authorList>
    </citation>
    <scope>NUCLEOTIDE SEQUENCE</scope>
    <source>
        <strain evidence="17">CCMP1320</strain>
    </source>
</reference>
<keyword evidence="9 12" id="KW-0460">Magnesium</keyword>
<dbReference type="InterPro" id="IPR012000">
    <property type="entry name" value="Thiamin_PyroP_enz_cen_dom"/>
</dbReference>
<dbReference type="GO" id="GO:0005829">
    <property type="term" value="C:cytosol"/>
    <property type="evidence" value="ECO:0007669"/>
    <property type="project" value="TreeGrafter"/>
</dbReference>
<dbReference type="Pfam" id="PF02776">
    <property type="entry name" value="TPP_enzyme_N"/>
    <property type="match status" value="1"/>
</dbReference>
<dbReference type="InterPro" id="IPR047214">
    <property type="entry name" value="TPP_PDC_IPDC"/>
</dbReference>
<dbReference type="PANTHER" id="PTHR43452:SF1">
    <property type="entry name" value="PYRUVATE DECARBOXYLASE C186.09-RELATED"/>
    <property type="match status" value="1"/>
</dbReference>
<evidence type="ECO:0000256" key="7">
    <source>
        <dbReference type="ARBA" id="ARBA00022723"/>
    </source>
</evidence>
<protein>
    <recommendedName>
        <fullName evidence="6">pyruvate decarboxylase</fullName>
        <ecNumber evidence="6">4.1.1.1</ecNumber>
    </recommendedName>
</protein>
<comment type="cofactor">
    <cofactor evidence="3">
        <name>thiamine diphosphate</name>
        <dbReference type="ChEBI" id="CHEBI:58937"/>
    </cofactor>
</comment>
<dbReference type="InterPro" id="IPR029035">
    <property type="entry name" value="DHS-like_NAD/FAD-binding_dom"/>
</dbReference>
<sequence length="638" mass="69740">MSSLGDKHGATGINPKKLTYEEQVKLSAEAPNLGVHIANRLVELGCTTAFAVPGDFNLLLLDQLLKHPQLQMAWCCNELNAGYAADGYARKKGIGCCVVTFSVGGFSALNAIAGAMSEDLPVIVISGVPNSNDYAQNRVLHHTTGMTNPASGGFNQQLRCFKEVTCYQATLNHVEDAHRLIDEAISAALVRKKPAYIEVCCNLADATHPSFTRPPVPYMLPHAHTNPNSCQAAVDAVGEVLDKAIKPVLLAGPRLRHGHERDAFLELAQSSKYAVAIQPDAKGMVPEDLEGFIGLYWGSISWPCVCEIVESADVVVCCGTVWTDYSTVGYSLLLRPDHIINVGDHRVTVKSGATYGCITSEHFLSALAKRVKPNPTAVTAFQRMSTPMPPPERQGPNEQLQVKVLFKHIQEMLTPNTCVLSEVGDSWFNTQKLRLPRGCAYEMQMRYGSIGWSVGATLGYAAACAPSVYDIKACDISQLSGTEGMHQGKEATEQPNRQAVMAESQHTRVISLIGDGSFQMTCQDVSTMLRYGLNPIIFLINNLSYTIEVQIHDGPYNAIMNWDYEGMVKCLNNGQGRLWTAKVQTEEQLEDAIAKATNEHKNHLCFIEVIVDRDDCSKELLEWGTRVGAANGRPHSPH</sequence>
<comment type="cofactor">
    <cofactor evidence="12">
        <name>Mg(2+)</name>
        <dbReference type="ChEBI" id="CHEBI:18420"/>
    </cofactor>
    <text evidence="12">Binds 1 Mg(2+) per subunit.</text>
</comment>
<dbReference type="InterPro" id="IPR047213">
    <property type="entry name" value="TPP_PYR_PDC_IPDC-like"/>
</dbReference>
<keyword evidence="8" id="KW-0210">Decarboxylase</keyword>
<gene>
    <name evidence="17" type="ORF">DTER00134_LOCUS18667</name>
</gene>
<evidence type="ECO:0000256" key="13">
    <source>
        <dbReference type="RuleBase" id="RU362132"/>
    </source>
</evidence>
<dbReference type="SUPFAM" id="SSF52467">
    <property type="entry name" value="DHS-like NAD/FAD-binding domain"/>
    <property type="match status" value="1"/>
</dbReference>
<dbReference type="EMBL" id="HBIP01030737">
    <property type="protein sequence ID" value="CAE0503594.1"/>
    <property type="molecule type" value="Transcribed_RNA"/>
</dbReference>
<feature type="binding site" evidence="12">
    <location>
        <position position="542"/>
    </location>
    <ligand>
        <name>Mg(2+)</name>
        <dbReference type="ChEBI" id="CHEBI:18420"/>
    </ligand>
</feature>
<dbReference type="EC" id="4.1.1.1" evidence="6"/>
<dbReference type="Pfam" id="PF02775">
    <property type="entry name" value="TPP_enzyme_C"/>
    <property type="match status" value="1"/>
</dbReference>
<evidence type="ECO:0000256" key="2">
    <source>
        <dbReference type="ARBA" id="ARBA00001920"/>
    </source>
</evidence>
<name>A0A7S3R631_DUNTE</name>
<evidence type="ECO:0000256" key="6">
    <source>
        <dbReference type="ARBA" id="ARBA00013202"/>
    </source>
</evidence>
<feature type="binding site" evidence="12">
    <location>
        <position position="515"/>
    </location>
    <ligand>
        <name>Mg(2+)</name>
        <dbReference type="ChEBI" id="CHEBI:18420"/>
    </ligand>
</feature>
<evidence type="ECO:0000256" key="8">
    <source>
        <dbReference type="ARBA" id="ARBA00022793"/>
    </source>
</evidence>
<dbReference type="GO" id="GO:0000287">
    <property type="term" value="F:magnesium ion binding"/>
    <property type="evidence" value="ECO:0007669"/>
    <property type="project" value="InterPro"/>
</dbReference>
<evidence type="ECO:0000256" key="4">
    <source>
        <dbReference type="ARBA" id="ARBA00007812"/>
    </source>
</evidence>
<comment type="similarity">
    <text evidence="4 13">Belongs to the TPP enzyme family.</text>
</comment>
<comment type="subunit">
    <text evidence="5">Homotetramer.</text>
</comment>
<comment type="cofactor">
    <cofactor evidence="2">
        <name>a metal cation</name>
        <dbReference type="ChEBI" id="CHEBI:25213"/>
    </cofactor>
</comment>
<dbReference type="InterPro" id="IPR029061">
    <property type="entry name" value="THDP-binding"/>
</dbReference>
<evidence type="ECO:0000256" key="12">
    <source>
        <dbReference type="PIRSR" id="PIRSR036565-2"/>
    </source>
</evidence>
<proteinExistence type="inferred from homology"/>
<evidence type="ECO:0000313" key="17">
    <source>
        <dbReference type="EMBL" id="CAE0503594.1"/>
    </source>
</evidence>
<dbReference type="Pfam" id="PF00205">
    <property type="entry name" value="TPP_enzyme_M"/>
    <property type="match status" value="1"/>
</dbReference>
<evidence type="ECO:0000259" key="15">
    <source>
        <dbReference type="Pfam" id="PF02775"/>
    </source>
</evidence>
<feature type="domain" description="Thiamine pyrophosphate enzyme N-terminal TPP-binding" evidence="16">
    <location>
        <begin position="33"/>
        <end position="137"/>
    </location>
</feature>
<dbReference type="GO" id="GO:0004737">
    <property type="term" value="F:pyruvate decarboxylase activity"/>
    <property type="evidence" value="ECO:0007669"/>
    <property type="project" value="UniProtKB-EC"/>
</dbReference>
<dbReference type="Gene3D" id="3.40.50.970">
    <property type="match status" value="2"/>
</dbReference>
<accession>A0A7S3R631</accession>
<keyword evidence="10 13" id="KW-0786">Thiamine pyrophosphate</keyword>
<dbReference type="GO" id="GO:0000949">
    <property type="term" value="P:aromatic amino acid family catabolic process to alcohol via Ehrlich pathway"/>
    <property type="evidence" value="ECO:0007669"/>
    <property type="project" value="TreeGrafter"/>
</dbReference>
<keyword evidence="11" id="KW-0456">Lyase</keyword>
<evidence type="ECO:0000256" key="9">
    <source>
        <dbReference type="ARBA" id="ARBA00022842"/>
    </source>
</evidence>
<dbReference type="AlphaFoldDB" id="A0A7S3R631"/>
<dbReference type="PIRSF" id="PIRSF036565">
    <property type="entry name" value="Pyruvt_ip_decrb"/>
    <property type="match status" value="1"/>
</dbReference>
<dbReference type="CDD" id="cd02005">
    <property type="entry name" value="TPP_PDC_IPDC"/>
    <property type="match status" value="1"/>
</dbReference>
<dbReference type="Gene3D" id="3.40.50.1220">
    <property type="entry name" value="TPP-binding domain"/>
    <property type="match status" value="1"/>
</dbReference>
<dbReference type="CDD" id="cd07038">
    <property type="entry name" value="TPP_PYR_PDC_IPDC_like"/>
    <property type="match status" value="1"/>
</dbReference>
<dbReference type="SUPFAM" id="SSF52518">
    <property type="entry name" value="Thiamin diphosphate-binding fold (THDP-binding)"/>
    <property type="match status" value="2"/>
</dbReference>
<feature type="domain" description="Thiamine pyrophosphate enzyme central" evidence="14">
    <location>
        <begin position="235"/>
        <end position="343"/>
    </location>
</feature>
<evidence type="ECO:0000259" key="16">
    <source>
        <dbReference type="Pfam" id="PF02776"/>
    </source>
</evidence>
<feature type="domain" description="Thiamine pyrophosphate enzyme TPP-binding" evidence="15">
    <location>
        <begin position="504"/>
        <end position="609"/>
    </location>
</feature>
<keyword evidence="7 12" id="KW-0479">Metal-binding</keyword>
<dbReference type="PANTHER" id="PTHR43452">
    <property type="entry name" value="PYRUVATE DECARBOXYLASE"/>
    <property type="match status" value="1"/>
</dbReference>
<evidence type="ECO:0000256" key="3">
    <source>
        <dbReference type="ARBA" id="ARBA00001964"/>
    </source>
</evidence>
<dbReference type="GO" id="GO:0030976">
    <property type="term" value="F:thiamine pyrophosphate binding"/>
    <property type="evidence" value="ECO:0007669"/>
    <property type="project" value="InterPro"/>
</dbReference>
<dbReference type="FunFam" id="3.40.50.1220:FF:000009">
    <property type="entry name" value="Pyruvate decarboxylase 1"/>
    <property type="match status" value="1"/>
</dbReference>
<evidence type="ECO:0000256" key="1">
    <source>
        <dbReference type="ARBA" id="ARBA00001041"/>
    </source>
</evidence>
<dbReference type="InterPro" id="IPR012110">
    <property type="entry name" value="PDC/IPDC-like"/>
</dbReference>
<evidence type="ECO:0000259" key="14">
    <source>
        <dbReference type="Pfam" id="PF00205"/>
    </source>
</evidence>
<evidence type="ECO:0000256" key="5">
    <source>
        <dbReference type="ARBA" id="ARBA00011881"/>
    </source>
</evidence>
<organism evidence="17">
    <name type="scientific">Dunaliella tertiolecta</name>
    <name type="common">Green alga</name>
    <dbReference type="NCBI Taxonomy" id="3047"/>
    <lineage>
        <taxon>Eukaryota</taxon>
        <taxon>Viridiplantae</taxon>
        <taxon>Chlorophyta</taxon>
        <taxon>core chlorophytes</taxon>
        <taxon>Chlorophyceae</taxon>
        <taxon>CS clade</taxon>
        <taxon>Chlamydomonadales</taxon>
        <taxon>Dunaliellaceae</taxon>
        <taxon>Dunaliella</taxon>
    </lineage>
</organism>
<evidence type="ECO:0000256" key="11">
    <source>
        <dbReference type="ARBA" id="ARBA00023239"/>
    </source>
</evidence>
<comment type="catalytic activity">
    <reaction evidence="1">
        <text>a 2-oxocarboxylate + H(+) = an aldehyde + CO2</text>
        <dbReference type="Rhea" id="RHEA:11628"/>
        <dbReference type="ChEBI" id="CHEBI:15378"/>
        <dbReference type="ChEBI" id="CHEBI:16526"/>
        <dbReference type="ChEBI" id="CHEBI:17478"/>
        <dbReference type="ChEBI" id="CHEBI:35179"/>
        <dbReference type="EC" id="4.1.1.1"/>
    </reaction>
</comment>